<feature type="transmembrane region" description="Helical" evidence="5">
    <location>
        <begin position="239"/>
        <end position="257"/>
    </location>
</feature>
<comment type="subcellular location">
    <subcellularLocation>
        <location evidence="1">Membrane</location>
        <topology evidence="1">Multi-pass membrane protein</topology>
    </subcellularLocation>
</comment>
<feature type="transmembrane region" description="Helical" evidence="5">
    <location>
        <begin position="73"/>
        <end position="94"/>
    </location>
</feature>
<evidence type="ECO:0000256" key="4">
    <source>
        <dbReference type="ARBA" id="ARBA00023136"/>
    </source>
</evidence>
<reference evidence="8" key="1">
    <citation type="submission" date="2017-02" db="EMBL/GenBank/DDBJ databases">
        <authorList>
            <person name="Varghese N."/>
            <person name="Submissions S."/>
        </authorList>
    </citation>
    <scope>NUCLEOTIDE SEQUENCE [LARGE SCALE GENOMIC DNA]</scope>
    <source>
        <strain evidence="8">M1</strain>
    </source>
</reference>
<dbReference type="InterPro" id="IPR004481">
    <property type="entry name" value="K/Na/Ca-exchanger"/>
</dbReference>
<sequence length="315" mass="34206">MEMTILLFCIGLILIIKGGDMFVESSVNIARATHLPEIFIGATIVSIATTTPEGIVSITAAAKGYTSMSIGNAIGSTICNTGLVLGFSNIIIPGKIKGRFFKMKSVLIIVYFIIIIILSYDGLIDISDSIILLILLFVYIILEGFVLKYKKNQNLKNNKMKIGLRGKFEIFLSFTIGLLGIVIGSNLLINNGVILAEFIGVPESVISLSIIALGTSLPELTTALTALKKGHTALSVGNVIGANILNITLVIGVSGIVNPLKVVKQNLFLDFPVSFLMILILTIPCFLRNRISRVQSAFLLFIYVAYITILYRIYL</sequence>
<feature type="transmembrane region" description="Helical" evidence="5">
    <location>
        <begin position="170"/>
        <end position="189"/>
    </location>
</feature>
<feature type="transmembrane region" description="Helical" evidence="5">
    <location>
        <begin position="294"/>
        <end position="314"/>
    </location>
</feature>
<evidence type="ECO:0000256" key="5">
    <source>
        <dbReference type="SAM" id="Phobius"/>
    </source>
</evidence>
<feature type="domain" description="Sodium/calcium exchanger membrane region" evidence="6">
    <location>
        <begin position="171"/>
        <end position="311"/>
    </location>
</feature>
<feature type="transmembrane region" description="Helical" evidence="5">
    <location>
        <begin position="205"/>
        <end position="227"/>
    </location>
</feature>
<gene>
    <name evidence="7" type="ORF">SAMN02194393_01995</name>
</gene>
<dbReference type="PANTHER" id="PTHR10846">
    <property type="entry name" value="SODIUM/POTASSIUM/CALCIUM EXCHANGER"/>
    <property type="match status" value="1"/>
</dbReference>
<evidence type="ECO:0000313" key="7">
    <source>
        <dbReference type="EMBL" id="SKC65309.1"/>
    </source>
</evidence>
<evidence type="ECO:0000256" key="3">
    <source>
        <dbReference type="ARBA" id="ARBA00022989"/>
    </source>
</evidence>
<organism evidence="7 8">
    <name type="scientific">Maledivibacter halophilus</name>
    <dbReference type="NCBI Taxonomy" id="36842"/>
    <lineage>
        <taxon>Bacteria</taxon>
        <taxon>Bacillati</taxon>
        <taxon>Bacillota</taxon>
        <taxon>Clostridia</taxon>
        <taxon>Peptostreptococcales</taxon>
        <taxon>Caminicellaceae</taxon>
        <taxon>Maledivibacter</taxon>
    </lineage>
</organism>
<dbReference type="Proteomes" id="UP000190285">
    <property type="component" value="Unassembled WGS sequence"/>
</dbReference>
<feature type="transmembrane region" description="Helical" evidence="5">
    <location>
        <begin position="130"/>
        <end position="149"/>
    </location>
</feature>
<keyword evidence="3 5" id="KW-1133">Transmembrane helix</keyword>
<dbReference type="Pfam" id="PF01699">
    <property type="entry name" value="Na_Ca_ex"/>
    <property type="match status" value="2"/>
</dbReference>
<dbReference type="AlphaFoldDB" id="A0A1T5KPD3"/>
<dbReference type="InterPro" id="IPR004837">
    <property type="entry name" value="NaCa_Exmemb"/>
</dbReference>
<protein>
    <submittedName>
        <fullName evidence="7">Cation:H+ antiporter</fullName>
    </submittedName>
</protein>
<dbReference type="InterPro" id="IPR044880">
    <property type="entry name" value="NCX_ion-bd_dom_sf"/>
</dbReference>
<accession>A0A1T5KPD3</accession>
<dbReference type="GO" id="GO:0005886">
    <property type="term" value="C:plasma membrane"/>
    <property type="evidence" value="ECO:0007669"/>
    <property type="project" value="TreeGrafter"/>
</dbReference>
<keyword evidence="4 5" id="KW-0472">Membrane</keyword>
<dbReference type="STRING" id="36842.SAMN02194393_01995"/>
<dbReference type="GO" id="GO:0005262">
    <property type="term" value="F:calcium channel activity"/>
    <property type="evidence" value="ECO:0007669"/>
    <property type="project" value="TreeGrafter"/>
</dbReference>
<dbReference type="EMBL" id="FUZT01000004">
    <property type="protein sequence ID" value="SKC65309.1"/>
    <property type="molecule type" value="Genomic_DNA"/>
</dbReference>
<feature type="domain" description="Sodium/calcium exchanger membrane region" evidence="6">
    <location>
        <begin position="5"/>
        <end position="142"/>
    </location>
</feature>
<name>A0A1T5KPD3_9FIRM</name>
<evidence type="ECO:0000256" key="1">
    <source>
        <dbReference type="ARBA" id="ARBA00004141"/>
    </source>
</evidence>
<evidence type="ECO:0000256" key="2">
    <source>
        <dbReference type="ARBA" id="ARBA00022692"/>
    </source>
</evidence>
<dbReference type="GO" id="GO:0008273">
    <property type="term" value="F:calcium, potassium:sodium antiporter activity"/>
    <property type="evidence" value="ECO:0007669"/>
    <property type="project" value="TreeGrafter"/>
</dbReference>
<dbReference type="NCBIfam" id="TIGR00367">
    <property type="entry name" value="calcium/sodium antiporter"/>
    <property type="match status" value="1"/>
</dbReference>
<dbReference type="PANTHER" id="PTHR10846:SF8">
    <property type="entry name" value="INNER MEMBRANE PROTEIN YRBG"/>
    <property type="match status" value="1"/>
</dbReference>
<feature type="transmembrane region" description="Helical" evidence="5">
    <location>
        <begin position="106"/>
        <end position="124"/>
    </location>
</feature>
<proteinExistence type="predicted"/>
<dbReference type="GO" id="GO:0006874">
    <property type="term" value="P:intracellular calcium ion homeostasis"/>
    <property type="evidence" value="ECO:0007669"/>
    <property type="project" value="TreeGrafter"/>
</dbReference>
<keyword evidence="2 5" id="KW-0812">Transmembrane</keyword>
<dbReference type="Gene3D" id="1.20.1420.30">
    <property type="entry name" value="NCX, central ion-binding region"/>
    <property type="match status" value="1"/>
</dbReference>
<dbReference type="OrthoDB" id="9794225at2"/>
<keyword evidence="8" id="KW-1185">Reference proteome</keyword>
<evidence type="ECO:0000313" key="8">
    <source>
        <dbReference type="Proteomes" id="UP000190285"/>
    </source>
</evidence>
<evidence type="ECO:0000259" key="6">
    <source>
        <dbReference type="Pfam" id="PF01699"/>
    </source>
</evidence>
<feature type="transmembrane region" description="Helical" evidence="5">
    <location>
        <begin position="269"/>
        <end position="287"/>
    </location>
</feature>